<dbReference type="PANTHER" id="PTHR21180">
    <property type="entry name" value="ENDONUCLEASE/EXONUCLEASE/PHOSPHATASE FAMILY DOMAIN-CONTAINING PROTEIN 1"/>
    <property type="match status" value="1"/>
</dbReference>
<dbReference type="Proteomes" id="UP001595755">
    <property type="component" value="Unassembled WGS sequence"/>
</dbReference>
<keyword evidence="5" id="KW-1185">Reference proteome</keyword>
<dbReference type="PANTHER" id="PTHR21180:SF32">
    <property type="entry name" value="ENDONUCLEASE_EXONUCLEASE_PHOSPHATASE FAMILY DOMAIN-CONTAINING PROTEIN 1"/>
    <property type="match status" value="1"/>
</dbReference>
<dbReference type="InterPro" id="IPR003583">
    <property type="entry name" value="Hlx-hairpin-Hlx_DNA-bd_motif"/>
</dbReference>
<dbReference type="Gene3D" id="1.10.150.320">
    <property type="entry name" value="Photosystem II 12 kDa extrinsic protein"/>
    <property type="match status" value="1"/>
</dbReference>
<feature type="compositionally biased region" description="Polar residues" evidence="1">
    <location>
        <begin position="55"/>
        <end position="74"/>
    </location>
</feature>
<dbReference type="SMART" id="SM00278">
    <property type="entry name" value="HhH1"/>
    <property type="match status" value="2"/>
</dbReference>
<gene>
    <name evidence="4" type="ORF">ACFO1S_19045</name>
</gene>
<proteinExistence type="predicted"/>
<comment type="caution">
    <text evidence="4">The sequence shown here is derived from an EMBL/GenBank/DDBJ whole genome shotgun (WGS) entry which is preliminary data.</text>
</comment>
<feature type="region of interest" description="Disordered" evidence="1">
    <location>
        <begin position="54"/>
        <end position="135"/>
    </location>
</feature>
<dbReference type="SUPFAM" id="SSF47781">
    <property type="entry name" value="RuvA domain 2-like"/>
    <property type="match status" value="1"/>
</dbReference>
<protein>
    <submittedName>
        <fullName evidence="4">ComEA family DNA-binding protein</fullName>
    </submittedName>
</protein>
<keyword evidence="4" id="KW-0238">DNA-binding</keyword>
<dbReference type="RefSeq" id="WP_204601136.1">
    <property type="nucleotide sequence ID" value="NZ_JBHSED010000040.1"/>
</dbReference>
<keyword evidence="2" id="KW-0472">Membrane</keyword>
<reference evidence="5" key="1">
    <citation type="journal article" date="2019" name="Int. J. Syst. Evol. Microbiol.">
        <title>The Global Catalogue of Microorganisms (GCM) 10K type strain sequencing project: providing services to taxonomists for standard genome sequencing and annotation.</title>
        <authorList>
            <consortium name="The Broad Institute Genomics Platform"/>
            <consortium name="The Broad Institute Genome Sequencing Center for Infectious Disease"/>
            <person name="Wu L."/>
            <person name="Ma J."/>
        </authorList>
    </citation>
    <scope>NUCLEOTIDE SEQUENCE [LARGE SCALE GENOMIC DNA]</scope>
    <source>
        <strain evidence="5">CGMCC 4.1641</strain>
    </source>
</reference>
<accession>A0ABV8SF92</accession>
<keyword evidence="2" id="KW-1133">Transmembrane helix</keyword>
<dbReference type="InterPro" id="IPR010994">
    <property type="entry name" value="RuvA_2-like"/>
</dbReference>
<dbReference type="EMBL" id="JBHSED010000040">
    <property type="protein sequence ID" value="MFC4305532.1"/>
    <property type="molecule type" value="Genomic_DNA"/>
</dbReference>
<name>A0ABV8SF92_9BACL</name>
<keyword evidence="2" id="KW-0812">Transmembrane</keyword>
<feature type="compositionally biased region" description="Polar residues" evidence="1">
    <location>
        <begin position="108"/>
        <end position="120"/>
    </location>
</feature>
<evidence type="ECO:0000256" key="1">
    <source>
        <dbReference type="SAM" id="MobiDB-lite"/>
    </source>
</evidence>
<evidence type="ECO:0000256" key="2">
    <source>
        <dbReference type="SAM" id="Phobius"/>
    </source>
</evidence>
<evidence type="ECO:0000313" key="4">
    <source>
        <dbReference type="EMBL" id="MFC4305532.1"/>
    </source>
</evidence>
<dbReference type="InterPro" id="IPR051675">
    <property type="entry name" value="Endo/Exo/Phosphatase_dom_1"/>
</dbReference>
<feature type="transmembrane region" description="Helical" evidence="2">
    <location>
        <begin position="12"/>
        <end position="32"/>
    </location>
</feature>
<organism evidence="4 5">
    <name type="scientific">Cohnella boryungensis</name>
    <dbReference type="NCBI Taxonomy" id="768479"/>
    <lineage>
        <taxon>Bacteria</taxon>
        <taxon>Bacillati</taxon>
        <taxon>Bacillota</taxon>
        <taxon>Bacilli</taxon>
        <taxon>Bacillales</taxon>
        <taxon>Paenibacillaceae</taxon>
        <taxon>Cohnella</taxon>
    </lineage>
</organism>
<evidence type="ECO:0000259" key="3">
    <source>
        <dbReference type="SMART" id="SM00278"/>
    </source>
</evidence>
<dbReference type="Pfam" id="PF12836">
    <property type="entry name" value="HHH_3"/>
    <property type="match status" value="1"/>
</dbReference>
<sequence>MFKNSAINVRKLLIAGMLVAGAALLVIALIGGDPRNPISEWTPVNEPLKKAVENWDSSGDSARNSENADDTTIASGDATHVSKENSSPIEAKIPGQAEGNSLAPDNAASITVSPDANANEPSLALEPSPSVDAQPASTEDFAATDKRIDLNRATLADLETLPGIGPSKAQAIVAYRDKVGGFRKIEQLKDVKGIGPKVFERISGQVRIAAGK</sequence>
<dbReference type="GO" id="GO:0003677">
    <property type="term" value="F:DNA binding"/>
    <property type="evidence" value="ECO:0007669"/>
    <property type="project" value="UniProtKB-KW"/>
</dbReference>
<dbReference type="InterPro" id="IPR004509">
    <property type="entry name" value="Competence_ComEA_HhH"/>
</dbReference>
<dbReference type="NCBIfam" id="TIGR00426">
    <property type="entry name" value="competence protein ComEA helix-hairpin-helix repeat region"/>
    <property type="match status" value="1"/>
</dbReference>
<feature type="domain" description="Helix-hairpin-helix DNA-binding motif class 1" evidence="3">
    <location>
        <begin position="186"/>
        <end position="205"/>
    </location>
</feature>
<feature type="domain" description="Helix-hairpin-helix DNA-binding motif class 1" evidence="3">
    <location>
        <begin position="156"/>
        <end position="175"/>
    </location>
</feature>
<evidence type="ECO:0000313" key="5">
    <source>
        <dbReference type="Proteomes" id="UP001595755"/>
    </source>
</evidence>